<comment type="caution">
    <text evidence="2">The sequence shown here is derived from an EMBL/GenBank/DDBJ whole genome shotgun (WGS) entry which is preliminary data.</text>
</comment>
<evidence type="ECO:0000313" key="3">
    <source>
        <dbReference type="Proteomes" id="UP000034406"/>
    </source>
</evidence>
<evidence type="ECO:0000256" key="1">
    <source>
        <dbReference type="SAM" id="Phobius"/>
    </source>
</evidence>
<keyword evidence="1" id="KW-0472">Membrane</keyword>
<reference evidence="2 3" key="1">
    <citation type="journal article" date="2015" name="Nature">
        <title>rRNA introns, odd ribosomes, and small enigmatic genomes across a large radiation of phyla.</title>
        <authorList>
            <person name="Brown C.T."/>
            <person name="Hug L.A."/>
            <person name="Thomas B.C."/>
            <person name="Sharon I."/>
            <person name="Castelle C.J."/>
            <person name="Singh A."/>
            <person name="Wilkins M.J."/>
            <person name="Williams K.H."/>
            <person name="Banfield J.F."/>
        </authorList>
    </citation>
    <scope>NUCLEOTIDE SEQUENCE [LARGE SCALE GENOMIC DNA]</scope>
</reference>
<dbReference type="Proteomes" id="UP000034406">
    <property type="component" value="Unassembled WGS sequence"/>
</dbReference>
<gene>
    <name evidence="2" type="ORF">US90_C0001G0013</name>
</gene>
<name>A0A0G0JW16_9BACT</name>
<evidence type="ECO:0008006" key="4">
    <source>
        <dbReference type="Google" id="ProtNLM"/>
    </source>
</evidence>
<dbReference type="STRING" id="1618490.US90_C0001G0013"/>
<proteinExistence type="predicted"/>
<organism evidence="2 3">
    <name type="scientific">Candidatus Shapirobacteria bacterium GW2011_GWE2_38_30</name>
    <dbReference type="NCBI Taxonomy" id="1618490"/>
    <lineage>
        <taxon>Bacteria</taxon>
        <taxon>Candidatus Shapironibacteriota</taxon>
    </lineage>
</organism>
<keyword evidence="1" id="KW-1133">Transmembrane helix</keyword>
<feature type="transmembrane region" description="Helical" evidence="1">
    <location>
        <begin position="41"/>
        <end position="74"/>
    </location>
</feature>
<dbReference type="AlphaFoldDB" id="A0A0G0JW16"/>
<evidence type="ECO:0000313" key="2">
    <source>
        <dbReference type="EMBL" id="KKQ71683.1"/>
    </source>
</evidence>
<dbReference type="EMBL" id="LBUT01000001">
    <property type="protein sequence ID" value="KKQ71683.1"/>
    <property type="molecule type" value="Genomic_DNA"/>
</dbReference>
<accession>A0A0G0JW16</accession>
<keyword evidence="1" id="KW-0812">Transmembrane</keyword>
<sequence>MNDEEKKVNPTEEITDDGMEEKVLMVWEAAERAFKRRDRDFWITAIAILVLVGVIFFMIGEFFLVIALASILFLAYVLSTVPPENVVCKITNRGIYFGDSHYGWDLLERFWFKKSLDSDAVFFETRLRFPRQVSMIIDKSSEEKIKEIVIKRIPMMESSPSTVDKLTNWFAQRLPLEDRKEKSE</sequence>
<protein>
    <recommendedName>
        <fullName evidence="4">DUF5673 domain-containing protein</fullName>
    </recommendedName>
</protein>